<dbReference type="InterPro" id="IPR029039">
    <property type="entry name" value="Flavoprotein-like_sf"/>
</dbReference>
<dbReference type="PANTHER" id="PTHR10204">
    <property type="entry name" value="NAD P H OXIDOREDUCTASE-RELATED"/>
    <property type="match status" value="1"/>
</dbReference>
<organism evidence="4 5">
    <name type="scientific">Thalassolituus hydrocarboniclasticus</name>
    <dbReference type="NCBI Taxonomy" id="2742796"/>
    <lineage>
        <taxon>Bacteria</taxon>
        <taxon>Pseudomonadati</taxon>
        <taxon>Pseudomonadota</taxon>
        <taxon>Gammaproteobacteria</taxon>
        <taxon>Oceanospirillales</taxon>
        <taxon>Oceanospirillaceae</taxon>
        <taxon>Thalassolituus</taxon>
    </lineage>
</organism>
<name>A0ABY6ACX4_9GAMM</name>
<evidence type="ECO:0000256" key="1">
    <source>
        <dbReference type="ARBA" id="ARBA00006252"/>
    </source>
</evidence>
<keyword evidence="2" id="KW-0560">Oxidoreductase</keyword>
<evidence type="ECO:0000313" key="4">
    <source>
        <dbReference type="EMBL" id="UXD88443.1"/>
    </source>
</evidence>
<dbReference type="EMBL" id="CP054475">
    <property type="protein sequence ID" value="UXD88443.1"/>
    <property type="molecule type" value="Genomic_DNA"/>
</dbReference>
<protein>
    <submittedName>
        <fullName evidence="4">NAD(P)H-dependent oxidoreductase</fullName>
    </submittedName>
</protein>
<dbReference type="SUPFAM" id="SSF52218">
    <property type="entry name" value="Flavoproteins"/>
    <property type="match status" value="1"/>
</dbReference>
<dbReference type="Proteomes" id="UP001065322">
    <property type="component" value="Chromosome"/>
</dbReference>
<evidence type="ECO:0000259" key="3">
    <source>
        <dbReference type="Pfam" id="PF02525"/>
    </source>
</evidence>
<dbReference type="InterPro" id="IPR003680">
    <property type="entry name" value="Flavodoxin_fold"/>
</dbReference>
<evidence type="ECO:0000313" key="5">
    <source>
        <dbReference type="Proteomes" id="UP001065322"/>
    </source>
</evidence>
<reference evidence="5" key="1">
    <citation type="submission" date="2020-06" db="EMBL/GenBank/DDBJ databases">
        <title>Thalassolituus marinus alknpb1M-1, a hydrocarbon-degrading bacterium isolated from the deep-sea overlying water using an in-situ strategy from the South China Sea basin.</title>
        <authorList>
            <person name="Dong C."/>
            <person name="Chen Y."/>
            <person name="Shao Z."/>
        </authorList>
    </citation>
    <scope>NUCLEOTIDE SEQUENCE [LARGE SCALE GENOMIC DNA]</scope>
    <source>
        <strain evidence="5">alknpb1M-1</strain>
    </source>
</reference>
<keyword evidence="5" id="KW-1185">Reference proteome</keyword>
<dbReference type="Pfam" id="PF02525">
    <property type="entry name" value="Flavodoxin_2"/>
    <property type="match status" value="1"/>
</dbReference>
<proteinExistence type="inferred from homology"/>
<sequence length="209" mass="23256">MPKHILILNGHPDRNRLCGALADAYQNAAAKGAKGAERAEIQRFDLADMQFNANLSQGYAEQAPLEPDLLSFQQALRDCDHLLLVAPVWWGSVPARLKGLFDRTLLPGFAFRYEAGQTLQEKLLRGKSAEVFLTLDTPPWYFRWFQKAPAVYQLNHATLGFCGFKPVKTTLFGPVIKSSAEQRQQWLQQAASKGGKIASASRRTAAHSM</sequence>
<accession>A0ABY6ACX4</accession>
<gene>
    <name evidence="4" type="ORF">HUF19_13870</name>
</gene>
<dbReference type="PANTHER" id="PTHR10204:SF34">
    <property type="entry name" value="NAD(P)H DEHYDROGENASE [QUINONE] 1 ISOFORM 1"/>
    <property type="match status" value="1"/>
</dbReference>
<evidence type="ECO:0000256" key="2">
    <source>
        <dbReference type="ARBA" id="ARBA00023002"/>
    </source>
</evidence>
<dbReference type="RefSeq" id="WP_260997177.1">
    <property type="nucleotide sequence ID" value="NZ_CP054475.1"/>
</dbReference>
<feature type="domain" description="Flavodoxin-like fold" evidence="3">
    <location>
        <begin position="3"/>
        <end position="191"/>
    </location>
</feature>
<dbReference type="InterPro" id="IPR051545">
    <property type="entry name" value="NAD(P)H_dehydrogenase_qn"/>
</dbReference>
<comment type="similarity">
    <text evidence="1">Belongs to the NAD(P)H dehydrogenase (quinone) family.</text>
</comment>
<dbReference type="Gene3D" id="3.40.50.360">
    <property type="match status" value="1"/>
</dbReference>